<keyword evidence="1" id="KW-0479">Metal-binding</keyword>
<evidence type="ECO:0000256" key="4">
    <source>
        <dbReference type="PROSITE-ProRule" id="PRU00175"/>
    </source>
</evidence>
<dbReference type="InterPro" id="IPR013083">
    <property type="entry name" value="Znf_RING/FYVE/PHD"/>
</dbReference>
<reference evidence="6" key="1">
    <citation type="submission" date="2022-12" db="EMBL/GenBank/DDBJ databases">
        <title>Draft genome assemblies for two species of Escallonia (Escalloniales).</title>
        <authorList>
            <person name="Chanderbali A."/>
            <person name="Dervinis C."/>
            <person name="Anghel I."/>
            <person name="Soltis D."/>
            <person name="Soltis P."/>
            <person name="Zapata F."/>
        </authorList>
    </citation>
    <scope>NUCLEOTIDE SEQUENCE</scope>
    <source>
        <strain evidence="6">UCBG64.0493</strain>
        <tissue evidence="6">Leaf</tissue>
    </source>
</reference>
<dbReference type="AlphaFoldDB" id="A0AA89AXK4"/>
<keyword evidence="7" id="KW-1185">Reference proteome</keyword>
<dbReference type="Pfam" id="PF13639">
    <property type="entry name" value="zf-RING_2"/>
    <property type="match status" value="1"/>
</dbReference>
<evidence type="ECO:0000256" key="1">
    <source>
        <dbReference type="ARBA" id="ARBA00022723"/>
    </source>
</evidence>
<dbReference type="GO" id="GO:0061630">
    <property type="term" value="F:ubiquitin protein ligase activity"/>
    <property type="evidence" value="ECO:0007669"/>
    <property type="project" value="TreeGrafter"/>
</dbReference>
<dbReference type="GO" id="GO:0005829">
    <property type="term" value="C:cytosol"/>
    <property type="evidence" value="ECO:0007669"/>
    <property type="project" value="TreeGrafter"/>
</dbReference>
<dbReference type="Proteomes" id="UP001188597">
    <property type="component" value="Unassembled WGS sequence"/>
</dbReference>
<dbReference type="SUPFAM" id="SSF57850">
    <property type="entry name" value="RING/U-box"/>
    <property type="match status" value="1"/>
</dbReference>
<dbReference type="SMART" id="SM00184">
    <property type="entry name" value="RING"/>
    <property type="match status" value="1"/>
</dbReference>
<evidence type="ECO:0000313" key="7">
    <source>
        <dbReference type="Proteomes" id="UP001188597"/>
    </source>
</evidence>
<comment type="caution">
    <text evidence="6">The sequence shown here is derived from an EMBL/GenBank/DDBJ whole genome shotgun (WGS) entry which is preliminary data.</text>
</comment>
<dbReference type="GO" id="GO:0016567">
    <property type="term" value="P:protein ubiquitination"/>
    <property type="evidence" value="ECO:0007669"/>
    <property type="project" value="TreeGrafter"/>
</dbReference>
<dbReference type="PROSITE" id="PS00518">
    <property type="entry name" value="ZF_RING_1"/>
    <property type="match status" value="1"/>
</dbReference>
<dbReference type="InterPro" id="IPR017907">
    <property type="entry name" value="Znf_RING_CS"/>
</dbReference>
<gene>
    <name evidence="6" type="ORF">RJ639_004209</name>
</gene>
<evidence type="ECO:0000313" key="6">
    <source>
        <dbReference type="EMBL" id="KAK3019260.1"/>
    </source>
</evidence>
<feature type="domain" description="RING-type" evidence="5">
    <location>
        <begin position="215"/>
        <end position="253"/>
    </location>
</feature>
<dbReference type="GO" id="GO:0008270">
    <property type="term" value="F:zinc ion binding"/>
    <property type="evidence" value="ECO:0007669"/>
    <property type="project" value="UniProtKB-KW"/>
</dbReference>
<proteinExistence type="predicted"/>
<dbReference type="Gene3D" id="3.30.40.10">
    <property type="entry name" value="Zinc/RING finger domain, C3HC4 (zinc finger)"/>
    <property type="match status" value="1"/>
</dbReference>
<evidence type="ECO:0000256" key="2">
    <source>
        <dbReference type="ARBA" id="ARBA00022771"/>
    </source>
</evidence>
<evidence type="ECO:0000256" key="3">
    <source>
        <dbReference type="ARBA" id="ARBA00022833"/>
    </source>
</evidence>
<name>A0AA89AXK4_9ASTE</name>
<evidence type="ECO:0000259" key="5">
    <source>
        <dbReference type="PROSITE" id="PS50089"/>
    </source>
</evidence>
<dbReference type="PANTHER" id="PTHR15315:SF31">
    <property type="entry name" value="E3 UBIQUITIN-PROTEIN LIGASE AIRP2"/>
    <property type="match status" value="1"/>
</dbReference>
<protein>
    <recommendedName>
        <fullName evidence="5">RING-type domain-containing protein</fullName>
    </recommendedName>
</protein>
<accession>A0AA89AXK4</accession>
<sequence>MGKSFKDSLKALEADIQHANTLSRVSEVFEMIRVFGVCDAMKLQSMQLTCSFFVLLPLSPLSRALGFPRDFDGACFQMRLSYSPVAHIFLFLFQWADCQLVGAIGLLRILIYKTYANGKSTLSVHERRASIREFYVGFPLCYTGEKKLLSLCYQCILTLSLGTAIIFPSLLQLQGGITDVEDRKQKKICSQRYTKKVDLHKGKLSEVDIEREAECGICMEINTMVVLPICSHSLCLKCYQDWHGRSQSCPFCRCNLKQVKPCDLWICTRISEVVDLSVVLREDLQRLFMYIEKLPLIVPDPIYAPYDLLLR</sequence>
<dbReference type="PANTHER" id="PTHR15315">
    <property type="entry name" value="RING FINGER PROTEIN 41, 151"/>
    <property type="match status" value="1"/>
</dbReference>
<organism evidence="6 7">
    <name type="scientific">Escallonia herrerae</name>
    <dbReference type="NCBI Taxonomy" id="1293975"/>
    <lineage>
        <taxon>Eukaryota</taxon>
        <taxon>Viridiplantae</taxon>
        <taxon>Streptophyta</taxon>
        <taxon>Embryophyta</taxon>
        <taxon>Tracheophyta</taxon>
        <taxon>Spermatophyta</taxon>
        <taxon>Magnoliopsida</taxon>
        <taxon>eudicotyledons</taxon>
        <taxon>Gunneridae</taxon>
        <taxon>Pentapetalae</taxon>
        <taxon>asterids</taxon>
        <taxon>campanulids</taxon>
        <taxon>Escalloniales</taxon>
        <taxon>Escalloniaceae</taxon>
        <taxon>Escallonia</taxon>
    </lineage>
</organism>
<dbReference type="EMBL" id="JAVXUP010000886">
    <property type="protein sequence ID" value="KAK3019260.1"/>
    <property type="molecule type" value="Genomic_DNA"/>
</dbReference>
<dbReference type="InterPro" id="IPR001841">
    <property type="entry name" value="Znf_RING"/>
</dbReference>
<dbReference type="FunFam" id="3.30.40.10:FF:000660">
    <property type="entry name" value="RING/U-box superfamily protein"/>
    <property type="match status" value="1"/>
</dbReference>
<keyword evidence="3" id="KW-0862">Zinc</keyword>
<dbReference type="PROSITE" id="PS50089">
    <property type="entry name" value="ZF_RING_2"/>
    <property type="match status" value="1"/>
</dbReference>
<keyword evidence="2 4" id="KW-0863">Zinc-finger</keyword>